<proteinExistence type="predicted"/>
<dbReference type="AlphaFoldDB" id="A0A6M3MB99"/>
<feature type="compositionally biased region" description="Basic and acidic residues" evidence="1">
    <location>
        <begin position="323"/>
        <end position="336"/>
    </location>
</feature>
<accession>A0A6M3MB99</accession>
<gene>
    <name evidence="2" type="ORF">MM171B00703_0010</name>
</gene>
<organism evidence="2">
    <name type="scientific">viral metagenome</name>
    <dbReference type="NCBI Taxonomy" id="1070528"/>
    <lineage>
        <taxon>unclassified sequences</taxon>
        <taxon>metagenomes</taxon>
        <taxon>organismal metagenomes</taxon>
    </lineage>
</organism>
<feature type="compositionally biased region" description="Acidic residues" evidence="1">
    <location>
        <begin position="233"/>
        <end position="247"/>
    </location>
</feature>
<sequence>MTRKPTVRVNNIKVIIKKIIGTYVPINKTNMSETDKKSLDALVEKKRGKLIAVASTGEKDRMGDMVDVKGWVLGNFRKNPVIQFAHNYTVPPIGTAENIKIVGNKLIFEPVFHTITQLAREIKQMYEAEPPIMRAFSVGFIPLKMDDVDSHKILKQELLEISSVPVPALASALTISKSFSDEEVKKVGDWVSERKNKEVGEEESEEEVVEEEAQDETEKGEEKVEEPKKSDEGEGCEECAGDNDGEVEDKPEGEGSSNEEGVVVDAQEEKGCGCRKVEEKKPEEVPDERKTDEEPEKEESESVPESKGMKEGEVEEESSSEEASSKEEVEKDDGKGLAEMITEEFEKVNGEKRKFLIESGDKELVEKTISALQSLLKVCEPAVSGEGKLKGRREVARKPLTSRVKVRALQKIAKDFDNILRDIKEDAKND</sequence>
<feature type="compositionally biased region" description="Basic and acidic residues" evidence="1">
    <location>
        <begin position="216"/>
        <end position="232"/>
    </location>
</feature>
<feature type="region of interest" description="Disordered" evidence="1">
    <location>
        <begin position="195"/>
        <end position="338"/>
    </location>
</feature>
<protein>
    <submittedName>
        <fullName evidence="2">Putative structural protein</fullName>
    </submittedName>
</protein>
<reference evidence="2" key="1">
    <citation type="submission" date="2020-03" db="EMBL/GenBank/DDBJ databases">
        <title>The deep terrestrial virosphere.</title>
        <authorList>
            <person name="Holmfeldt K."/>
            <person name="Nilsson E."/>
            <person name="Simone D."/>
            <person name="Lopez-Fernandez M."/>
            <person name="Wu X."/>
            <person name="de Brujin I."/>
            <person name="Lundin D."/>
            <person name="Andersson A."/>
            <person name="Bertilsson S."/>
            <person name="Dopson M."/>
        </authorList>
    </citation>
    <scope>NUCLEOTIDE SEQUENCE</scope>
    <source>
        <strain evidence="2">MM171B00703</strain>
    </source>
</reference>
<feature type="compositionally biased region" description="Acidic residues" evidence="1">
    <location>
        <begin position="293"/>
        <end position="302"/>
    </location>
</feature>
<feature type="compositionally biased region" description="Acidic residues" evidence="1">
    <location>
        <begin position="200"/>
        <end position="215"/>
    </location>
</feature>
<dbReference type="EMBL" id="MT143846">
    <property type="protein sequence ID" value="QJB03440.1"/>
    <property type="molecule type" value="Genomic_DNA"/>
</dbReference>
<evidence type="ECO:0000313" key="2">
    <source>
        <dbReference type="EMBL" id="QJB03440.1"/>
    </source>
</evidence>
<feature type="compositionally biased region" description="Low complexity" evidence="1">
    <location>
        <begin position="254"/>
        <end position="264"/>
    </location>
</feature>
<feature type="compositionally biased region" description="Basic and acidic residues" evidence="1">
    <location>
        <begin position="267"/>
        <end position="292"/>
    </location>
</feature>
<name>A0A6M3MB99_9ZZZZ</name>
<evidence type="ECO:0000256" key="1">
    <source>
        <dbReference type="SAM" id="MobiDB-lite"/>
    </source>
</evidence>